<evidence type="ECO:0000313" key="4">
    <source>
        <dbReference type="Proteomes" id="UP000756860"/>
    </source>
</evidence>
<dbReference type="Pfam" id="PF14559">
    <property type="entry name" value="TPR_19"/>
    <property type="match status" value="1"/>
</dbReference>
<organism evidence="3 4">
    <name type="scientific">Geomobilimonas luticola</name>
    <dbReference type="NCBI Taxonomy" id="1114878"/>
    <lineage>
        <taxon>Bacteria</taxon>
        <taxon>Pseudomonadati</taxon>
        <taxon>Thermodesulfobacteriota</taxon>
        <taxon>Desulfuromonadia</taxon>
        <taxon>Geobacterales</taxon>
        <taxon>Geobacteraceae</taxon>
        <taxon>Geomobilimonas</taxon>
    </lineage>
</organism>
<dbReference type="Gene3D" id="1.25.40.10">
    <property type="entry name" value="Tetratricopeptide repeat domain"/>
    <property type="match status" value="1"/>
</dbReference>
<gene>
    <name evidence="3" type="ORF">KI810_08380</name>
</gene>
<dbReference type="InterPro" id="IPR019734">
    <property type="entry name" value="TPR_rpt"/>
</dbReference>
<dbReference type="InterPro" id="IPR011990">
    <property type="entry name" value="TPR-like_helical_dom_sf"/>
</dbReference>
<evidence type="ECO:0000256" key="1">
    <source>
        <dbReference type="PROSITE-ProRule" id="PRU00339"/>
    </source>
</evidence>
<keyword evidence="4" id="KW-1185">Reference proteome</keyword>
<evidence type="ECO:0000313" key="3">
    <source>
        <dbReference type="EMBL" id="MBT0653068.1"/>
    </source>
</evidence>
<dbReference type="PROSITE" id="PS50005">
    <property type="entry name" value="TPR"/>
    <property type="match status" value="1"/>
</dbReference>
<sequence length="254" mass="29027">MRRNRFPPRPPDISCAVRPRQKWPSTEDYAEAARELEKARQLAPQWPEVYYNLGLLHEKAGNYEGAIENFSGYLQLAPASPEAAKIQENIYRLEYKRDRSDLKGIWKTDVNETTATCNPSSYQVIKGAWLGSSAVIEDLVLDFTKNPDGERVRVLSSKHRYGHWLPDGPFVPVKREGERVMIYGAVMHVCSDVVQNDHCPWKGTFSLNHVSANVLEGKLDVKGAGWQRVSWTNQKDEYTSFQCTGKIVLRRMDK</sequence>
<proteinExistence type="predicted"/>
<dbReference type="PROSITE" id="PS50293">
    <property type="entry name" value="TPR_REGION"/>
    <property type="match status" value="1"/>
</dbReference>
<name>A0ABS5SCG6_9BACT</name>
<dbReference type="RefSeq" id="WP_214175050.1">
    <property type="nucleotide sequence ID" value="NZ_JAHCVK010000002.1"/>
</dbReference>
<dbReference type="EMBL" id="JAHCVK010000002">
    <property type="protein sequence ID" value="MBT0653068.1"/>
    <property type="molecule type" value="Genomic_DNA"/>
</dbReference>
<dbReference type="Proteomes" id="UP000756860">
    <property type="component" value="Unassembled WGS sequence"/>
</dbReference>
<accession>A0ABS5SCG6</accession>
<comment type="caution">
    <text evidence="3">The sequence shown here is derived from an EMBL/GenBank/DDBJ whole genome shotgun (WGS) entry which is preliminary data.</text>
</comment>
<keyword evidence="1" id="KW-0802">TPR repeat</keyword>
<feature type="repeat" description="TPR" evidence="1">
    <location>
        <begin position="47"/>
        <end position="80"/>
    </location>
</feature>
<reference evidence="3 4" key="1">
    <citation type="submission" date="2021-05" db="EMBL/GenBank/DDBJ databases">
        <title>The draft genome of Geobacter luticola JCM 17780.</title>
        <authorList>
            <person name="Xu Z."/>
            <person name="Masuda Y."/>
            <person name="Itoh H."/>
            <person name="Senoo K."/>
        </authorList>
    </citation>
    <scope>NUCLEOTIDE SEQUENCE [LARGE SCALE GENOMIC DNA]</scope>
    <source>
        <strain evidence="3 4">JCM 17780</strain>
    </source>
</reference>
<dbReference type="SUPFAM" id="SSF48452">
    <property type="entry name" value="TPR-like"/>
    <property type="match status" value="1"/>
</dbReference>
<protein>
    <submittedName>
        <fullName evidence="3">Tetratricopeptide repeat protein</fullName>
    </submittedName>
</protein>
<evidence type="ECO:0000256" key="2">
    <source>
        <dbReference type="SAM" id="MobiDB-lite"/>
    </source>
</evidence>
<feature type="region of interest" description="Disordered" evidence="2">
    <location>
        <begin position="1"/>
        <end position="20"/>
    </location>
</feature>